<protein>
    <submittedName>
        <fullName evidence="1">Uncharacterized protein</fullName>
    </submittedName>
</protein>
<accession>A0A140DWZ5</accession>
<evidence type="ECO:0000313" key="2">
    <source>
        <dbReference type="Proteomes" id="UP000069771"/>
    </source>
</evidence>
<dbReference type="STRING" id="1702221.AALO17_20380"/>
<evidence type="ECO:0000313" key="1">
    <source>
        <dbReference type="EMBL" id="AMK55172.1"/>
    </source>
</evidence>
<dbReference type="EMBL" id="CP011391">
    <property type="protein sequence ID" value="AMK55172.1"/>
    <property type="molecule type" value="Genomic_DNA"/>
</dbReference>
<organism evidence="1 2">
    <name type="scientific">Faecalibaculum rodentium</name>
    <dbReference type="NCBI Taxonomy" id="1702221"/>
    <lineage>
        <taxon>Bacteria</taxon>
        <taxon>Bacillati</taxon>
        <taxon>Bacillota</taxon>
        <taxon>Erysipelotrichia</taxon>
        <taxon>Erysipelotrichales</taxon>
        <taxon>Erysipelotrichaceae</taxon>
        <taxon>Faecalibaculum</taxon>
    </lineage>
</organism>
<dbReference type="KEGG" id="fro:AALO17_20380"/>
<sequence length="50" mass="6009">MDSHCRQDTVSGDDIEQFVHRPRAYVEMNKYSQYDEQVLKVRKRVCGSRF</sequence>
<keyword evidence="2" id="KW-1185">Reference proteome</keyword>
<reference evidence="1 2" key="1">
    <citation type="journal article" date="2016" name="Gut Pathog.">
        <title>Whole genome sequencing of "Faecalibaculum rodentium" ALO17, isolated from C57BL/6J laboratory mouse feces.</title>
        <authorList>
            <person name="Lim S."/>
            <person name="Chang D.H."/>
            <person name="Ahn S."/>
            <person name="Kim B.C."/>
        </authorList>
    </citation>
    <scope>NUCLEOTIDE SEQUENCE [LARGE SCALE GENOMIC DNA]</scope>
    <source>
        <strain evidence="1 2">Alo17</strain>
    </source>
</reference>
<dbReference type="AlphaFoldDB" id="A0A140DWZ5"/>
<dbReference type="Proteomes" id="UP000069771">
    <property type="component" value="Chromosome"/>
</dbReference>
<proteinExistence type="predicted"/>
<gene>
    <name evidence="1" type="ORF">AALO17_20380</name>
</gene>
<name>A0A140DWZ5_9FIRM</name>